<dbReference type="Pfam" id="PF04973">
    <property type="entry name" value="NMN_transporter"/>
    <property type="match status" value="1"/>
</dbReference>
<dbReference type="InterPro" id="IPR006419">
    <property type="entry name" value="NMN_transpt_PnuC"/>
</dbReference>
<evidence type="ECO:0000313" key="10">
    <source>
        <dbReference type="Proteomes" id="UP000320216"/>
    </source>
</evidence>
<evidence type="ECO:0000256" key="5">
    <source>
        <dbReference type="ARBA" id="ARBA00022692"/>
    </source>
</evidence>
<dbReference type="GO" id="GO:0034257">
    <property type="term" value="F:nicotinamide riboside transmembrane transporter activity"/>
    <property type="evidence" value="ECO:0007669"/>
    <property type="project" value="InterPro"/>
</dbReference>
<feature type="transmembrane region" description="Helical" evidence="8">
    <location>
        <begin position="26"/>
        <end position="45"/>
    </location>
</feature>
<feature type="transmembrane region" description="Helical" evidence="8">
    <location>
        <begin position="168"/>
        <end position="186"/>
    </location>
</feature>
<feature type="transmembrane region" description="Helical" evidence="8">
    <location>
        <begin position="142"/>
        <end position="161"/>
    </location>
</feature>
<evidence type="ECO:0000256" key="4">
    <source>
        <dbReference type="ARBA" id="ARBA00022475"/>
    </source>
</evidence>
<evidence type="ECO:0000256" key="2">
    <source>
        <dbReference type="ARBA" id="ARBA00006669"/>
    </source>
</evidence>
<gene>
    <name evidence="9" type="ORF">FPZ11_13725</name>
</gene>
<keyword evidence="10" id="KW-1185">Reference proteome</keyword>
<dbReference type="AlphaFoldDB" id="A0A5B8M7N2"/>
<feature type="transmembrane region" description="Helical" evidence="8">
    <location>
        <begin position="113"/>
        <end position="130"/>
    </location>
</feature>
<keyword evidence="3" id="KW-0813">Transport</keyword>
<evidence type="ECO:0000256" key="8">
    <source>
        <dbReference type="SAM" id="Phobius"/>
    </source>
</evidence>
<keyword evidence="5 8" id="KW-0812">Transmembrane</keyword>
<dbReference type="RefSeq" id="WP_146321709.1">
    <property type="nucleotide sequence ID" value="NZ_CP042305.1"/>
</dbReference>
<keyword evidence="7 8" id="KW-0472">Membrane</keyword>
<feature type="transmembrane region" description="Helical" evidence="8">
    <location>
        <begin position="75"/>
        <end position="92"/>
    </location>
</feature>
<organism evidence="9 10">
    <name type="scientific">Humibacter ginsenosidimutans</name>
    <dbReference type="NCBI Taxonomy" id="2599293"/>
    <lineage>
        <taxon>Bacteria</taxon>
        <taxon>Bacillati</taxon>
        <taxon>Actinomycetota</taxon>
        <taxon>Actinomycetes</taxon>
        <taxon>Micrococcales</taxon>
        <taxon>Microbacteriaceae</taxon>
        <taxon>Humibacter</taxon>
    </lineage>
</organism>
<keyword evidence="6 8" id="KW-1133">Transmembrane helix</keyword>
<comment type="similarity">
    <text evidence="2">Belongs to the nicotinamide ribonucleoside (NR) uptake permease (TC 4.B.1) family.</text>
</comment>
<dbReference type="GO" id="GO:0005886">
    <property type="term" value="C:plasma membrane"/>
    <property type="evidence" value="ECO:0007669"/>
    <property type="project" value="UniProtKB-SubCell"/>
</dbReference>
<proteinExistence type="inferred from homology"/>
<evidence type="ECO:0000256" key="3">
    <source>
        <dbReference type="ARBA" id="ARBA00022448"/>
    </source>
</evidence>
<dbReference type="Proteomes" id="UP000320216">
    <property type="component" value="Chromosome"/>
</dbReference>
<evidence type="ECO:0000256" key="6">
    <source>
        <dbReference type="ARBA" id="ARBA00022989"/>
    </source>
</evidence>
<dbReference type="OrthoDB" id="9791248at2"/>
<feature type="transmembrane region" description="Helical" evidence="8">
    <location>
        <begin position="192"/>
        <end position="212"/>
    </location>
</feature>
<protein>
    <submittedName>
        <fullName evidence="9">Nicotinamide mononucleotide transporter</fullName>
    </submittedName>
</protein>
<evidence type="ECO:0000256" key="7">
    <source>
        <dbReference type="ARBA" id="ARBA00023136"/>
    </source>
</evidence>
<comment type="subcellular location">
    <subcellularLocation>
        <location evidence="1">Cell membrane</location>
        <topology evidence="1">Multi-pass membrane protein</topology>
    </subcellularLocation>
</comment>
<evidence type="ECO:0000256" key="1">
    <source>
        <dbReference type="ARBA" id="ARBA00004651"/>
    </source>
</evidence>
<name>A0A5B8M7N2_9MICO</name>
<dbReference type="EMBL" id="CP042305">
    <property type="protein sequence ID" value="QDZ15675.1"/>
    <property type="molecule type" value="Genomic_DNA"/>
</dbReference>
<sequence>MHANTSDWLGAFDWLNTQFSLFGLPVYWSDFIGNVLALATVVLALKRWVVAWPVQILGSVFLLIASLNVHLLGNAGRQVIIIVVAGWGWAMWGRNKHDQGEVQVRWASWRMRAVLIAGMLVGTALVTLLLKATNLSFYPGAPWWLVACDAWIFVGTLIAMVAQGRRWVEFWFVWIAVDVVGVPLAVHSGLYFSGIVYGIFFVLVLIGIRDWVKRSRTVEAMS</sequence>
<dbReference type="PANTHER" id="PTHR36122">
    <property type="entry name" value="NICOTINAMIDE RIBOSIDE TRANSPORTER PNUC"/>
    <property type="match status" value="1"/>
</dbReference>
<reference evidence="9 10" key="1">
    <citation type="submission" date="2019-07" db="EMBL/GenBank/DDBJ databases">
        <title>Full genome sequence of Humibacter sp. WJ7-1.</title>
        <authorList>
            <person name="Im W.-T."/>
        </authorList>
    </citation>
    <scope>NUCLEOTIDE SEQUENCE [LARGE SCALE GENOMIC DNA]</scope>
    <source>
        <strain evidence="9 10">WJ7-1</strain>
    </source>
</reference>
<dbReference type="PANTHER" id="PTHR36122:SF2">
    <property type="entry name" value="NICOTINAMIDE RIBOSIDE TRANSPORTER PNUC"/>
    <property type="match status" value="1"/>
</dbReference>
<accession>A0A5B8M7N2</accession>
<keyword evidence="4" id="KW-1003">Cell membrane</keyword>
<dbReference type="KEGG" id="huw:FPZ11_13725"/>
<feature type="transmembrane region" description="Helical" evidence="8">
    <location>
        <begin position="50"/>
        <end position="69"/>
    </location>
</feature>
<evidence type="ECO:0000313" key="9">
    <source>
        <dbReference type="EMBL" id="QDZ15675.1"/>
    </source>
</evidence>